<dbReference type="InterPro" id="IPR002736">
    <property type="entry name" value="CitG"/>
</dbReference>
<protein>
    <recommendedName>
        <fullName evidence="2">triphosphoribosyl-dephospho-CoA synthase</fullName>
        <ecNumber evidence="2">2.4.2.52</ecNumber>
    </recommendedName>
</protein>
<dbReference type="HOGENOM" id="CLU_056179_1_0_9"/>
<name>E0NLW0_9FIRM</name>
<dbReference type="GO" id="GO:0016757">
    <property type="term" value="F:glycosyltransferase activity"/>
    <property type="evidence" value="ECO:0007669"/>
    <property type="project" value="UniProtKB-KW"/>
</dbReference>
<dbReference type="Pfam" id="PF01874">
    <property type="entry name" value="CitG"/>
    <property type="match status" value="1"/>
</dbReference>
<comment type="catalytic activity">
    <reaction evidence="1">
        <text>3'-dephospho-CoA + ATP = 2'-(5''-triphospho-alpha-D-ribosyl)-3'-dephospho-CoA + adenine</text>
        <dbReference type="Rhea" id="RHEA:15117"/>
        <dbReference type="ChEBI" id="CHEBI:16708"/>
        <dbReference type="ChEBI" id="CHEBI:30616"/>
        <dbReference type="ChEBI" id="CHEBI:57328"/>
        <dbReference type="ChEBI" id="CHEBI:61378"/>
        <dbReference type="EC" id="2.4.2.52"/>
    </reaction>
</comment>
<dbReference type="PANTHER" id="PTHR30201:SF2">
    <property type="entry name" value="2-(5''-TRIPHOSPHORIBOSYL)-3'-DEPHOSPHOCOENZYME-A SYNTHASE"/>
    <property type="match status" value="1"/>
</dbReference>
<dbReference type="RefSeq" id="WP_008902004.1">
    <property type="nucleotide sequence ID" value="NZ_GL397071.1"/>
</dbReference>
<dbReference type="Gene3D" id="1.10.4200.10">
    <property type="entry name" value="Triphosphoribosyl-dephospho-CoA protein"/>
    <property type="match status" value="2"/>
</dbReference>
<keyword evidence="3 6" id="KW-0808">Transferase</keyword>
<keyword evidence="4" id="KW-0547">Nucleotide-binding</keyword>
<dbReference type="EC" id="2.4.2.52" evidence="2"/>
<dbReference type="GO" id="GO:0005524">
    <property type="term" value="F:ATP binding"/>
    <property type="evidence" value="ECO:0007669"/>
    <property type="project" value="UniProtKB-KW"/>
</dbReference>
<dbReference type="GO" id="GO:0046917">
    <property type="term" value="F:triphosphoribosyl-dephospho-CoA synthase activity"/>
    <property type="evidence" value="ECO:0007669"/>
    <property type="project" value="UniProtKB-EC"/>
</dbReference>
<organism evidence="6 7">
    <name type="scientific">Peptoniphilus duerdenii ATCC BAA-1640</name>
    <dbReference type="NCBI Taxonomy" id="862517"/>
    <lineage>
        <taxon>Bacteria</taxon>
        <taxon>Bacillati</taxon>
        <taxon>Bacillota</taxon>
        <taxon>Tissierellia</taxon>
        <taxon>Tissierellales</taxon>
        <taxon>Peptoniphilaceae</taxon>
        <taxon>Peptoniphilus</taxon>
    </lineage>
</organism>
<comment type="caution">
    <text evidence="6">The sequence shown here is derived from an EMBL/GenBank/DDBJ whole genome shotgun (WGS) entry which is preliminary data.</text>
</comment>
<accession>E0NLW0</accession>
<evidence type="ECO:0000256" key="1">
    <source>
        <dbReference type="ARBA" id="ARBA00001210"/>
    </source>
</evidence>
<keyword evidence="6" id="KW-0328">Glycosyltransferase</keyword>
<reference evidence="6 7" key="1">
    <citation type="submission" date="2010-07" db="EMBL/GenBank/DDBJ databases">
        <authorList>
            <person name="Muzny D."/>
            <person name="Qin X."/>
            <person name="Deng J."/>
            <person name="Jiang H."/>
            <person name="Liu Y."/>
            <person name="Qu J."/>
            <person name="Song X.-Z."/>
            <person name="Zhang L."/>
            <person name="Thornton R."/>
            <person name="Coyle M."/>
            <person name="Francisco L."/>
            <person name="Jackson L."/>
            <person name="Javaid M."/>
            <person name="Korchina V."/>
            <person name="Kovar C."/>
            <person name="Mata R."/>
            <person name="Mathew T."/>
            <person name="Ngo R."/>
            <person name="Nguyen L."/>
            <person name="Nguyen N."/>
            <person name="Okwuonu G."/>
            <person name="Ongeri F."/>
            <person name="Pham C."/>
            <person name="Simmons D."/>
            <person name="Wilczek-Boney K."/>
            <person name="Hale W."/>
            <person name="Jakkamsetti A."/>
            <person name="Pham P."/>
            <person name="Ruth R."/>
            <person name="San Lucas F."/>
            <person name="Warren J."/>
            <person name="Zhang J."/>
            <person name="Zhao Z."/>
            <person name="Zhou C."/>
            <person name="Zhu D."/>
            <person name="Lee S."/>
            <person name="Bess C."/>
            <person name="Blankenburg K."/>
            <person name="Forbes L."/>
            <person name="Fu Q."/>
            <person name="Gubbala S."/>
            <person name="Hirani K."/>
            <person name="Jayaseelan J.C."/>
            <person name="Lara F."/>
            <person name="Munidasa M."/>
            <person name="Palculict T."/>
            <person name="Patil S."/>
            <person name="Pu L.-L."/>
            <person name="Saada N."/>
            <person name="Tang L."/>
            <person name="Weissenberger G."/>
            <person name="Zhu Y."/>
            <person name="Hemphill L."/>
            <person name="Shang Y."/>
            <person name="Youmans B."/>
            <person name="Ayvaz T."/>
            <person name="Ross M."/>
            <person name="Santibanez J."/>
            <person name="Aqrawi P."/>
            <person name="Gross S."/>
            <person name="Joshi V."/>
            <person name="Fowler G."/>
            <person name="Nazareth L."/>
            <person name="Reid J."/>
            <person name="Worley K."/>
            <person name="Petrosino J."/>
            <person name="Highlander S."/>
            <person name="Gibbs R."/>
        </authorList>
    </citation>
    <scope>NUCLEOTIDE SEQUENCE [LARGE SCALE GENOMIC DNA]</scope>
    <source>
        <strain evidence="6 7">ATCC BAA-1640</strain>
    </source>
</reference>
<dbReference type="STRING" id="862517.HMPREF9225_1190"/>
<evidence type="ECO:0000256" key="2">
    <source>
        <dbReference type="ARBA" id="ARBA00012074"/>
    </source>
</evidence>
<evidence type="ECO:0000256" key="3">
    <source>
        <dbReference type="ARBA" id="ARBA00022679"/>
    </source>
</evidence>
<evidence type="ECO:0000313" key="7">
    <source>
        <dbReference type="Proteomes" id="UP000003280"/>
    </source>
</evidence>
<dbReference type="Proteomes" id="UP000003280">
    <property type="component" value="Unassembled WGS sequence"/>
</dbReference>
<sequence length="254" mass="29961">MRDIRKYTYCLENSIKKELKRPYGFGCVSYFTQGSHDDMDYKTFEASAKSITTSFIETNWSQIKDFRDLKNRGIVIEKNMFGATKGINTHKGLIFLQLFLAYAYVFGVKWSDLENFIRKFSTDLRDDYQKENKAIIWKENGLRDIRNYPLTGFKEIIDLVDLLSNKPMNDTRLTIFLIANIDDTTTFHRSDLETLVYIQEKAKEILEVEDKRVYEREIKKLDDFYVNNRISSGGVADLFTTIRTLELLREDFYV</sequence>
<evidence type="ECO:0000256" key="5">
    <source>
        <dbReference type="ARBA" id="ARBA00022840"/>
    </source>
</evidence>
<gene>
    <name evidence="6" type="primary">citXG</name>
    <name evidence="6" type="ORF">HMPREF9225_1190</name>
</gene>
<dbReference type="EMBL" id="AEEH01000043">
    <property type="protein sequence ID" value="EFM25301.1"/>
    <property type="molecule type" value="Genomic_DNA"/>
</dbReference>
<dbReference type="PANTHER" id="PTHR30201">
    <property type="entry name" value="TRIPHOSPHORIBOSYL-DEPHOSPHO-COA SYNTHASE"/>
    <property type="match status" value="1"/>
</dbReference>
<dbReference type="GO" id="GO:0051191">
    <property type="term" value="P:prosthetic group biosynthetic process"/>
    <property type="evidence" value="ECO:0007669"/>
    <property type="project" value="TreeGrafter"/>
</dbReference>
<evidence type="ECO:0000313" key="6">
    <source>
        <dbReference type="EMBL" id="EFM25301.1"/>
    </source>
</evidence>
<proteinExistence type="predicted"/>
<keyword evidence="7" id="KW-1185">Reference proteome</keyword>
<dbReference type="eggNOG" id="COG1767">
    <property type="taxonomic scope" value="Bacteria"/>
</dbReference>
<keyword evidence="5" id="KW-0067">ATP-binding</keyword>
<dbReference type="AlphaFoldDB" id="E0NLW0"/>
<dbReference type="OrthoDB" id="114886at2"/>
<evidence type="ECO:0000256" key="4">
    <source>
        <dbReference type="ARBA" id="ARBA00022741"/>
    </source>
</evidence>